<dbReference type="Proteomes" id="UP000237839">
    <property type="component" value="Unassembled WGS sequence"/>
</dbReference>
<dbReference type="RefSeq" id="WP_133166940.1">
    <property type="nucleotide sequence ID" value="NZ_PUGF01000019.1"/>
</dbReference>
<keyword evidence="1" id="KW-0732">Signal</keyword>
<accession>A0A2S9GVP1</accession>
<dbReference type="AlphaFoldDB" id="A0A2S9GVP1"/>
<evidence type="ECO:0000313" key="3">
    <source>
        <dbReference type="Proteomes" id="UP000237839"/>
    </source>
</evidence>
<comment type="caution">
    <text evidence="2">The sequence shown here is derived from an EMBL/GenBank/DDBJ whole genome shotgun (WGS) entry which is preliminary data.</text>
</comment>
<gene>
    <name evidence="2" type="ORF">S2091_3548</name>
</gene>
<proteinExistence type="predicted"/>
<feature type="chain" id="PRO_5015597739" evidence="1">
    <location>
        <begin position="23"/>
        <end position="157"/>
    </location>
</feature>
<evidence type="ECO:0000256" key="1">
    <source>
        <dbReference type="SAM" id="SignalP"/>
    </source>
</evidence>
<sequence length="157" mass="17644">MRKINLFTLMLSLLLFPIISSAQSSFENELKKVSNGKKQKLFIEKIAQQAKEKDTASILAEMDPSTLKAAGEANIVHELETKVFPFFAPYIKLNNYDQITNATLPDGRSGLWHYTYITSAEEKMLPFRIAVIDTGDGPKILDIVVNECVKGRHPICK</sequence>
<protein>
    <submittedName>
        <fullName evidence="2">Uncharacterized protein</fullName>
    </submittedName>
</protein>
<evidence type="ECO:0000313" key="2">
    <source>
        <dbReference type="EMBL" id="PRC91793.1"/>
    </source>
</evidence>
<reference evidence="2 3" key="1">
    <citation type="submission" date="2018-02" db="EMBL/GenBank/DDBJ databases">
        <title>Solimicrobium silvestre gen. nov., sp. nov., isolated from alpine forest soil.</title>
        <authorList>
            <person name="Margesin R."/>
            <person name="Albuquerque L."/>
            <person name="Zhang D.-C."/>
            <person name="Froufe H.J.C."/>
            <person name="Severino R."/>
            <person name="Roxo I."/>
            <person name="Egas C."/>
            <person name="Da Costa M.S."/>
        </authorList>
    </citation>
    <scope>NUCLEOTIDE SEQUENCE [LARGE SCALE GENOMIC DNA]</scope>
    <source>
        <strain evidence="2 3">S20-91</strain>
    </source>
</reference>
<name>A0A2S9GVP1_9BURK</name>
<keyword evidence="3" id="KW-1185">Reference proteome</keyword>
<organism evidence="2 3">
    <name type="scientific">Solimicrobium silvestre</name>
    <dbReference type="NCBI Taxonomy" id="2099400"/>
    <lineage>
        <taxon>Bacteria</taxon>
        <taxon>Pseudomonadati</taxon>
        <taxon>Pseudomonadota</taxon>
        <taxon>Betaproteobacteria</taxon>
        <taxon>Burkholderiales</taxon>
        <taxon>Oxalobacteraceae</taxon>
        <taxon>Solimicrobium</taxon>
    </lineage>
</organism>
<dbReference type="EMBL" id="PUGF01000019">
    <property type="protein sequence ID" value="PRC91793.1"/>
    <property type="molecule type" value="Genomic_DNA"/>
</dbReference>
<feature type="signal peptide" evidence="1">
    <location>
        <begin position="1"/>
        <end position="22"/>
    </location>
</feature>